<comment type="caution">
    <text evidence="1">The sequence shown here is derived from an EMBL/GenBank/DDBJ whole genome shotgun (WGS) entry which is preliminary data.</text>
</comment>
<accession>A0ABU1WC72</accession>
<dbReference type="Proteomes" id="UP001251524">
    <property type="component" value="Unassembled WGS sequence"/>
</dbReference>
<sequence length="132" mass="14060">MLDIEGLKVVAREKFCGRRRSAIPWRPYGQDSTLRAPRLPFAGAVAQRAALRLAAGGMTGRDQGEADILEALCRFPRISRRDPPSKASSYAAASNRPGTTEALVLNKPAAGVYYVRVQANAASGGVSVLAAY</sequence>
<keyword evidence="2" id="KW-1185">Reference proteome</keyword>
<evidence type="ECO:0008006" key="3">
    <source>
        <dbReference type="Google" id="ProtNLM"/>
    </source>
</evidence>
<evidence type="ECO:0000313" key="2">
    <source>
        <dbReference type="Proteomes" id="UP001251524"/>
    </source>
</evidence>
<name>A0ABU1WC72_9GAMM</name>
<dbReference type="EMBL" id="JAVDVY010000002">
    <property type="protein sequence ID" value="MDR7135015.1"/>
    <property type="molecule type" value="Genomic_DNA"/>
</dbReference>
<organism evidence="1 2">
    <name type="scientific">Lysobacter niastensis</name>
    <dbReference type="NCBI Taxonomy" id="380629"/>
    <lineage>
        <taxon>Bacteria</taxon>
        <taxon>Pseudomonadati</taxon>
        <taxon>Pseudomonadota</taxon>
        <taxon>Gammaproteobacteria</taxon>
        <taxon>Lysobacterales</taxon>
        <taxon>Lysobacteraceae</taxon>
        <taxon>Lysobacter</taxon>
    </lineage>
</organism>
<evidence type="ECO:0000313" key="1">
    <source>
        <dbReference type="EMBL" id="MDR7135015.1"/>
    </source>
</evidence>
<reference evidence="1 2" key="1">
    <citation type="submission" date="2023-07" db="EMBL/GenBank/DDBJ databases">
        <title>Sorghum-associated microbial communities from plants grown in Nebraska, USA.</title>
        <authorList>
            <person name="Schachtman D."/>
        </authorList>
    </citation>
    <scope>NUCLEOTIDE SEQUENCE [LARGE SCALE GENOMIC DNA]</scope>
    <source>
        <strain evidence="1 2">BE198</strain>
    </source>
</reference>
<protein>
    <recommendedName>
        <fullName evidence="3">Peptidase C-terminal archaeal/bacterial domain-containing protein</fullName>
    </recommendedName>
</protein>
<gene>
    <name evidence="1" type="ORF">J2X06_002224</name>
</gene>
<proteinExistence type="predicted"/>
<dbReference type="Gene3D" id="2.60.120.380">
    <property type="match status" value="1"/>
</dbReference>